<dbReference type="InterPro" id="IPR036291">
    <property type="entry name" value="NAD(P)-bd_dom_sf"/>
</dbReference>
<keyword evidence="3" id="KW-1185">Reference proteome</keyword>
<dbReference type="EC" id="1.6.5.2" evidence="2"/>
<dbReference type="InterPro" id="IPR008030">
    <property type="entry name" value="NmrA-like"/>
</dbReference>
<evidence type="ECO:0000313" key="2">
    <source>
        <dbReference type="EMBL" id="WQD78327.1"/>
    </source>
</evidence>
<proteinExistence type="predicted"/>
<gene>
    <name evidence="2" type="ORF">U0042_01005</name>
</gene>
<dbReference type="RefSeq" id="WP_114812322.1">
    <property type="nucleotide sequence ID" value="NZ_CP139965.1"/>
</dbReference>
<dbReference type="GO" id="GO:0003955">
    <property type="term" value="F:NAD(P)H dehydrogenase (quinone) activity"/>
    <property type="evidence" value="ECO:0007669"/>
    <property type="project" value="UniProtKB-EC"/>
</dbReference>
<sequence>MSNTILVTGATGTVGRELVNALKAAGANLVAMSSTGKAVEGIETRHADLANPASLVPALRGIHTLFLLLPLQADMVELARNALDAARMAGVKHIVRSSGAEAVSANPSAVGLVQRQIDELVKQSGMAYTLTLPNCFMQNYLTFYGDAIRAGTLYLPQGEGKVSFVDVRDIAAVNASILRQPAAHAGKTYTLTGREALSNADVVERIGAALGRSIGYVAVPDEAAIASMREAQLDAWSIETVMSLNRAIAAGHAAAVSPDVETLLAQPPRTFEQFVTDHAASWGGKAAR</sequence>
<name>A0ABZ0WLT4_9BURK</name>
<evidence type="ECO:0000313" key="3">
    <source>
        <dbReference type="Proteomes" id="UP001325479"/>
    </source>
</evidence>
<dbReference type="Pfam" id="PF05368">
    <property type="entry name" value="NmrA"/>
    <property type="match status" value="1"/>
</dbReference>
<dbReference type="Proteomes" id="UP001325479">
    <property type="component" value="Chromosome"/>
</dbReference>
<dbReference type="CDD" id="cd05269">
    <property type="entry name" value="TMR_SDR_a"/>
    <property type="match status" value="1"/>
</dbReference>
<dbReference type="EMBL" id="CP139965">
    <property type="protein sequence ID" value="WQD78327.1"/>
    <property type="molecule type" value="Genomic_DNA"/>
</dbReference>
<organism evidence="2 3">
    <name type="scientific">Paraburkholderia kururiensis</name>
    <dbReference type="NCBI Taxonomy" id="984307"/>
    <lineage>
        <taxon>Bacteria</taxon>
        <taxon>Pseudomonadati</taxon>
        <taxon>Pseudomonadota</taxon>
        <taxon>Betaproteobacteria</taxon>
        <taxon>Burkholderiales</taxon>
        <taxon>Burkholderiaceae</taxon>
        <taxon>Paraburkholderia</taxon>
    </lineage>
</organism>
<dbReference type="Gene3D" id="3.90.25.10">
    <property type="entry name" value="UDP-galactose 4-epimerase, domain 1"/>
    <property type="match status" value="1"/>
</dbReference>
<protein>
    <submittedName>
        <fullName evidence="2">SDR family oxidoreductase</fullName>
        <ecNumber evidence="2">1.6.5.2</ecNumber>
    </submittedName>
</protein>
<evidence type="ECO:0000259" key="1">
    <source>
        <dbReference type="Pfam" id="PF05368"/>
    </source>
</evidence>
<dbReference type="InterPro" id="IPR051604">
    <property type="entry name" value="Ergot_Alk_Oxidoreductase"/>
</dbReference>
<dbReference type="SUPFAM" id="SSF51735">
    <property type="entry name" value="NAD(P)-binding Rossmann-fold domains"/>
    <property type="match status" value="1"/>
</dbReference>
<keyword evidence="2" id="KW-0560">Oxidoreductase</keyword>
<dbReference type="Gene3D" id="3.40.50.720">
    <property type="entry name" value="NAD(P)-binding Rossmann-like Domain"/>
    <property type="match status" value="1"/>
</dbReference>
<dbReference type="PANTHER" id="PTHR43162:SF1">
    <property type="entry name" value="PRESTALK A DIFFERENTIATION PROTEIN A"/>
    <property type="match status" value="1"/>
</dbReference>
<reference evidence="2 3" key="1">
    <citation type="submission" date="2023-12" db="EMBL/GenBank/DDBJ databases">
        <title>Genome sequencing and assembly of bacterial species from a model synthetic community.</title>
        <authorList>
            <person name="Hogle S.L."/>
        </authorList>
    </citation>
    <scope>NUCLEOTIDE SEQUENCE [LARGE SCALE GENOMIC DNA]</scope>
    <source>
        <strain evidence="2 3">HAMBI 2494</strain>
    </source>
</reference>
<accession>A0ABZ0WLT4</accession>
<feature type="domain" description="NmrA-like" evidence="1">
    <location>
        <begin position="2"/>
        <end position="228"/>
    </location>
</feature>
<dbReference type="PANTHER" id="PTHR43162">
    <property type="match status" value="1"/>
</dbReference>